<evidence type="ECO:0000256" key="2">
    <source>
        <dbReference type="ARBA" id="ARBA00023054"/>
    </source>
</evidence>
<gene>
    <name evidence="8" type="ORF">CA3LBN_004445</name>
</gene>
<feature type="domain" description="Serine hydrolase" evidence="5">
    <location>
        <begin position="767"/>
        <end position="986"/>
    </location>
</feature>
<dbReference type="InterPro" id="IPR033421">
    <property type="entry name" value="Rit1_DUSP-like"/>
</dbReference>
<feature type="compositionally biased region" description="Basic and acidic residues" evidence="4">
    <location>
        <begin position="146"/>
        <end position="190"/>
    </location>
</feature>
<dbReference type="EMBL" id="CP076666">
    <property type="protein sequence ID" value="QWU90087.1"/>
    <property type="molecule type" value="Genomic_DNA"/>
</dbReference>
<dbReference type="Pfam" id="PF08243">
    <property type="entry name" value="SPT2"/>
    <property type="match status" value="1"/>
</dbReference>
<feature type="coiled-coil region" evidence="3">
    <location>
        <begin position="276"/>
        <end position="328"/>
    </location>
</feature>
<feature type="compositionally biased region" description="Acidic residues" evidence="4">
    <location>
        <begin position="219"/>
        <end position="228"/>
    </location>
</feature>
<comment type="similarity">
    <text evidence="1">Belongs to the SPT2 family.</text>
</comment>
<evidence type="ECO:0000256" key="1">
    <source>
        <dbReference type="ARBA" id="ARBA00006461"/>
    </source>
</evidence>
<feature type="domain" description="Rit1 DUSP-like" evidence="6">
    <location>
        <begin position="665"/>
        <end position="764"/>
    </location>
</feature>
<feature type="compositionally biased region" description="Polar residues" evidence="4">
    <location>
        <begin position="131"/>
        <end position="142"/>
    </location>
</feature>
<sequence>MPLSNILQQIKRKGQIQHNVAPSLVQSNQTSQSRPGASRPSAAPADRPVDPVVARLKAARKAEREKKEAEARAKKGQAPKKETKPRAPKPSSRSSAPPRDKSRSPMVAPPPAAREKKPKVSFSQLMKKASSIDQSKMSIQFKSKTKSPEPRTERRKAEPKPRAANDVHRDRRPNSVPREKPRAPPKEPTNKARVPIPARRPNSKLEERLQQKKPKSQGYDDEEDDDSDMGSFIASDEEEEVPQDYDRDEIWAMFNKGRTRRFDYDDDSDDMEATGAEIFEEEARSKKRALEEDRREMEEEQRLAELKRRRKMKTMSTYKEALKELRREPLSLRNRFFSILLDAQYVSKFTACGFPLVANERCGLWYVKPEILAETAYFKSTDGHTNQWKFSFRRLNFHLLPLIAKNGGVAIVDSTRKGKLMPDALSKTVPIWCAVLNYIMFEGQDSDWDIQKDNWLRTPLEMVSESEHSSIVGKIPEFAAELKRLGLITKEQLVSRLGEIKPLVPVWRRYGQKTVDVPRSSDYFTVVCVTASAVSVETAGFSYVQGAADDHELWATKDVCNGKLDAKVFWDLMKETGESRIVDENGSIYSWLSDGELSRRINCIYKERVGDSGSKLNVTALGNTGISVGIIDRKVAYEEVKGYDAVVVLSQEYGIEAPEKATTKVLDTKLSEGKQGSKELRAILPKIMDALDGCNSIAILCGSGKDLSVGVALCLLCKRYSTTWEASTGQLINKDVVKQHLSKISDLRKVNPSRNTLQSVNTFLMGRGKVFAEKSSGFRKTLSKKYGYELEYLDAPILIEKKEDLPFSLGTDEKEANEKFEYLKKKGIARCWFDYHDGIYDRFDESYEFLINHIRKNGPYDGIVGFSQGAAMAAIIANSVHLHGIKPFKVAALFSGFAFTVSSTSSFSEDESLADFSARSSVNKDYVKYYQLPKDSPTTVIAVYGREDGVVPPLRTKYLASLYENATEFGHDGGHYMPNKKEALEPIVEKIRFAVEPKPAL</sequence>
<dbReference type="InterPro" id="IPR005645">
    <property type="entry name" value="FSH-like_dom"/>
</dbReference>
<dbReference type="Pfam" id="PF17184">
    <property type="entry name" value="Rit1_C"/>
    <property type="match status" value="1"/>
</dbReference>
<evidence type="ECO:0000256" key="4">
    <source>
        <dbReference type="SAM" id="MobiDB-lite"/>
    </source>
</evidence>
<dbReference type="Pfam" id="PF03959">
    <property type="entry name" value="FSH1"/>
    <property type="match status" value="1"/>
</dbReference>
<evidence type="ECO:0008006" key="10">
    <source>
        <dbReference type="Google" id="ProtNLM"/>
    </source>
</evidence>
<dbReference type="PANTHER" id="PTHR31811:SF0">
    <property type="entry name" value="TRNA A64-2'-O-RIBOSYLPHOSPHATE TRANSFERASE"/>
    <property type="match status" value="1"/>
</dbReference>
<evidence type="ECO:0000256" key="3">
    <source>
        <dbReference type="SAM" id="Coils"/>
    </source>
</evidence>
<proteinExistence type="inferred from homology"/>
<dbReference type="InterPro" id="IPR029058">
    <property type="entry name" value="AB_hydrolase_fold"/>
</dbReference>
<evidence type="ECO:0000313" key="8">
    <source>
        <dbReference type="EMBL" id="QWU90087.1"/>
    </source>
</evidence>
<keyword evidence="2 3" id="KW-0175">Coiled coil</keyword>
<evidence type="ECO:0000259" key="6">
    <source>
        <dbReference type="Pfam" id="PF04179"/>
    </source>
</evidence>
<dbReference type="Pfam" id="PF04179">
    <property type="entry name" value="Init_tRNA_PT"/>
    <property type="match status" value="1"/>
</dbReference>
<dbReference type="InterPro" id="IPR033449">
    <property type="entry name" value="Rit1_N"/>
</dbReference>
<organism evidence="8 9">
    <name type="scientific">Candidozyma haemuli</name>
    <dbReference type="NCBI Taxonomy" id="45357"/>
    <lineage>
        <taxon>Eukaryota</taxon>
        <taxon>Fungi</taxon>
        <taxon>Dikarya</taxon>
        <taxon>Ascomycota</taxon>
        <taxon>Saccharomycotina</taxon>
        <taxon>Pichiomycetes</taxon>
        <taxon>Metschnikowiaceae</taxon>
        <taxon>Candidozyma</taxon>
    </lineage>
</organism>
<protein>
    <recommendedName>
        <fullName evidence="10">Serine hydrolase FSH domain-containing protein</fullName>
    </recommendedName>
</protein>
<keyword evidence="9" id="KW-1185">Reference proteome</keyword>
<evidence type="ECO:0000259" key="7">
    <source>
        <dbReference type="Pfam" id="PF17184"/>
    </source>
</evidence>
<feature type="compositionally biased region" description="Low complexity" evidence="4">
    <location>
        <begin position="33"/>
        <end position="56"/>
    </location>
</feature>
<dbReference type="Gene3D" id="3.40.50.1820">
    <property type="entry name" value="alpha/beta hydrolase"/>
    <property type="match status" value="1"/>
</dbReference>
<dbReference type="InterPro" id="IPR007306">
    <property type="entry name" value="Rit1"/>
</dbReference>
<feature type="compositionally biased region" description="Basic and acidic residues" evidence="4">
    <location>
        <begin position="60"/>
        <end position="85"/>
    </location>
</feature>
<dbReference type="SUPFAM" id="SSF53474">
    <property type="entry name" value="alpha/beta-Hydrolases"/>
    <property type="match status" value="1"/>
</dbReference>
<accession>A0ABX8IDE8</accession>
<feature type="region of interest" description="Disordered" evidence="4">
    <location>
        <begin position="13"/>
        <end position="243"/>
    </location>
</feature>
<feature type="compositionally biased region" description="Polar residues" evidence="4">
    <location>
        <begin position="16"/>
        <end position="32"/>
    </location>
</feature>
<dbReference type="Proteomes" id="UP000825434">
    <property type="component" value="Chromosome 6"/>
</dbReference>
<reference evidence="8 9" key="1">
    <citation type="submission" date="2021-06" db="EMBL/GenBank/DDBJ databases">
        <title>Candida outbreak in Lebanon.</title>
        <authorList>
            <person name="Finianos M."/>
        </authorList>
    </citation>
    <scope>NUCLEOTIDE SEQUENCE [LARGE SCALE GENOMIC DNA]</scope>
    <source>
        <strain evidence="8">CA3LBN</strain>
    </source>
</reference>
<name>A0ABX8IDE8_9ASCO</name>
<dbReference type="SMART" id="SM00784">
    <property type="entry name" value="SPT2"/>
    <property type="match status" value="1"/>
</dbReference>
<evidence type="ECO:0000259" key="5">
    <source>
        <dbReference type="Pfam" id="PF03959"/>
    </source>
</evidence>
<evidence type="ECO:0000313" key="9">
    <source>
        <dbReference type="Proteomes" id="UP000825434"/>
    </source>
</evidence>
<dbReference type="InterPro" id="IPR013256">
    <property type="entry name" value="Chromatin_SPT2"/>
</dbReference>
<dbReference type="PANTHER" id="PTHR31811">
    <property type="entry name" value="TRNA A64-2'-O-RIBOSYLPHOSPHATE TRANSFERASE"/>
    <property type="match status" value="1"/>
</dbReference>
<feature type="domain" description="Rit1 N-terminal" evidence="7">
    <location>
        <begin position="325"/>
        <end position="576"/>
    </location>
</feature>